<comment type="caution">
    <text evidence="9">The sequence shown here is derived from an EMBL/GenBank/DDBJ whole genome shotgun (WGS) entry which is preliminary data.</text>
</comment>
<sequence>MALSPLIAGNVGGDIKPPALGGSRRCPLTPYSELVLMVRTDAGQAALPGGRADSLEETPWQTARREAREEIGLPDIDQRLPAPFQVEHLCELPANLARTELVVRPCVALLHSYDETTGKNADPEVSLIPRLDAREVAAVFTAPFHNFLMMRDEHRVADGSQGPPGKPEDWYEGAWVDWHESEWRMHQFFVPISDKSVTKPKARSRDQDLAVSKLEEQEKSGQLTRYRVWGMTARMLVDVAWLAYDQEPEFEHNSHFGDEDMITRLLSMRSPQKPYYRQPPPVKPSKSLEGLEVVVPPGTFFISQSDISVDILFNKPLPAKPLPEEPERTPSLYSHDSLLEEETFIYRTSTETTDDSHIPVASDLNDFSRAITRPPTAGDLSARPSLAQLSRDKVSSLSLKEFMTQERFGGDIHSRIKAGPYFREKKWDFFPELATPSGLQAATHPGRSNGLKRRLRGRKSPVSLPASLEFGRSGSRWLSENKALVLGHGLRDSIRSCMQKTVSRQKSYQQKKQTPNARSNHPYAQRPAYDVTDSKPLYETSRPRPQQDYIDVYDRMRTLSISPEPSCGSSFSSSQSRTLVNQSSCQQLYPTESYENYGYKTGGDFFLYRRASYSKDSYHAAPKPPRRTSSMIEMRKCTCINPTPPLPQPRSAQLQLQTQQYVKALHSGTSQMISALDGAKKKLMETKADRRRAELKKQIKMVGPVDPWRHAGVNYLL</sequence>
<dbReference type="Proteomes" id="UP000018001">
    <property type="component" value="Unassembled WGS sequence"/>
</dbReference>
<dbReference type="AlphaFoldDB" id="V5FNB3"/>
<evidence type="ECO:0000256" key="4">
    <source>
        <dbReference type="ARBA" id="ARBA00022801"/>
    </source>
</evidence>
<dbReference type="InParanoid" id="V5FNB3"/>
<dbReference type="InterPro" id="IPR015797">
    <property type="entry name" value="NUDIX_hydrolase-like_dom_sf"/>
</dbReference>
<dbReference type="GO" id="GO:0010945">
    <property type="term" value="F:coenzyme A diphosphatase activity"/>
    <property type="evidence" value="ECO:0007669"/>
    <property type="project" value="InterPro"/>
</dbReference>
<dbReference type="GO" id="GO:0015938">
    <property type="term" value="P:coenzyme A catabolic process"/>
    <property type="evidence" value="ECO:0007669"/>
    <property type="project" value="TreeGrafter"/>
</dbReference>
<comment type="cofactor">
    <cofactor evidence="2">
        <name>Mg(2+)</name>
        <dbReference type="ChEBI" id="CHEBI:18420"/>
    </cofactor>
</comment>
<dbReference type="CDD" id="cd03426">
    <property type="entry name" value="NUDIX_CoAse_Nudt7"/>
    <property type="match status" value="1"/>
</dbReference>
<proteinExistence type="predicted"/>
<comment type="cofactor">
    <cofactor evidence="1">
        <name>Mn(2+)</name>
        <dbReference type="ChEBI" id="CHEBI:29035"/>
    </cofactor>
</comment>
<accession>V5FNB3</accession>
<keyword evidence="10" id="KW-1185">Reference proteome</keyword>
<gene>
    <name evidence="9" type="ORF">PVAR5_8204</name>
</gene>
<name>V5FNB3_BYSSN</name>
<dbReference type="Pfam" id="PF00293">
    <property type="entry name" value="NUDIX"/>
    <property type="match status" value="1"/>
</dbReference>
<dbReference type="GO" id="GO:0046872">
    <property type="term" value="F:metal ion binding"/>
    <property type="evidence" value="ECO:0007669"/>
    <property type="project" value="UniProtKB-KW"/>
</dbReference>
<protein>
    <recommendedName>
        <fullName evidence="8">Nudix hydrolase domain-containing protein</fullName>
    </recommendedName>
</protein>
<dbReference type="OrthoDB" id="206213at2759"/>
<organism evidence="9 10">
    <name type="scientific">Byssochlamys spectabilis (strain No. 5 / NBRC 109023)</name>
    <name type="common">Paecilomyces variotii</name>
    <dbReference type="NCBI Taxonomy" id="1356009"/>
    <lineage>
        <taxon>Eukaryota</taxon>
        <taxon>Fungi</taxon>
        <taxon>Dikarya</taxon>
        <taxon>Ascomycota</taxon>
        <taxon>Pezizomycotina</taxon>
        <taxon>Eurotiomycetes</taxon>
        <taxon>Eurotiomycetidae</taxon>
        <taxon>Eurotiales</taxon>
        <taxon>Thermoascaceae</taxon>
        <taxon>Paecilomyces</taxon>
    </lineage>
</organism>
<dbReference type="PANTHER" id="PTHR12992">
    <property type="entry name" value="NUDIX HYDROLASE"/>
    <property type="match status" value="1"/>
</dbReference>
<dbReference type="PANTHER" id="PTHR12992:SF24">
    <property type="entry name" value="PEROXISOMAL COENZYME A DIPHOSPHATASE NUDT7"/>
    <property type="match status" value="1"/>
</dbReference>
<dbReference type="InterPro" id="IPR045121">
    <property type="entry name" value="CoAse"/>
</dbReference>
<evidence type="ECO:0000313" key="9">
    <source>
        <dbReference type="EMBL" id="GAD99489.1"/>
    </source>
</evidence>
<evidence type="ECO:0000256" key="6">
    <source>
        <dbReference type="ARBA" id="ARBA00023211"/>
    </source>
</evidence>
<dbReference type="Gene3D" id="3.90.79.10">
    <property type="entry name" value="Nucleoside Triphosphate Pyrophosphohydrolase"/>
    <property type="match status" value="1"/>
</dbReference>
<dbReference type="HOGENOM" id="CLU_385414_0_0_1"/>
<evidence type="ECO:0000256" key="5">
    <source>
        <dbReference type="ARBA" id="ARBA00022842"/>
    </source>
</evidence>
<evidence type="ECO:0000259" key="8">
    <source>
        <dbReference type="Pfam" id="PF00293"/>
    </source>
</evidence>
<feature type="region of interest" description="Disordered" evidence="7">
    <location>
        <begin position="499"/>
        <end position="547"/>
    </location>
</feature>
<feature type="domain" description="Nudix hydrolase" evidence="8">
    <location>
        <begin position="35"/>
        <end position="75"/>
    </location>
</feature>
<keyword evidence="4" id="KW-0378">Hydrolase</keyword>
<evidence type="ECO:0000256" key="7">
    <source>
        <dbReference type="SAM" id="MobiDB-lite"/>
    </source>
</evidence>
<evidence type="ECO:0000313" key="10">
    <source>
        <dbReference type="Proteomes" id="UP000018001"/>
    </source>
</evidence>
<evidence type="ECO:0000256" key="1">
    <source>
        <dbReference type="ARBA" id="ARBA00001936"/>
    </source>
</evidence>
<evidence type="ECO:0000256" key="3">
    <source>
        <dbReference type="ARBA" id="ARBA00022723"/>
    </source>
</evidence>
<dbReference type="EMBL" id="BAUL01000299">
    <property type="protein sequence ID" value="GAD99489.1"/>
    <property type="molecule type" value="Genomic_DNA"/>
</dbReference>
<keyword evidence="3" id="KW-0479">Metal-binding</keyword>
<dbReference type="InterPro" id="IPR000086">
    <property type="entry name" value="NUDIX_hydrolase_dom"/>
</dbReference>
<dbReference type="eggNOG" id="KOG3069">
    <property type="taxonomic scope" value="Eukaryota"/>
</dbReference>
<feature type="region of interest" description="Disordered" evidence="7">
    <location>
        <begin position="438"/>
        <end position="457"/>
    </location>
</feature>
<dbReference type="SUPFAM" id="SSF55811">
    <property type="entry name" value="Nudix"/>
    <property type="match status" value="1"/>
</dbReference>
<keyword evidence="5" id="KW-0460">Magnesium</keyword>
<reference evidence="10" key="1">
    <citation type="journal article" date="2014" name="Genome Announc.">
        <title>Draft genome sequence of the formaldehyde-resistant fungus Byssochlamys spectabilis No. 5 (anamorph Paecilomyces variotii No. 5) (NBRC109023).</title>
        <authorList>
            <person name="Oka T."/>
            <person name="Ekino K."/>
            <person name="Fukuda K."/>
            <person name="Nomura Y."/>
        </authorList>
    </citation>
    <scope>NUCLEOTIDE SEQUENCE [LARGE SCALE GENOMIC DNA]</scope>
    <source>
        <strain evidence="10">No. 5 / NBRC 109023</strain>
    </source>
</reference>
<keyword evidence="6" id="KW-0464">Manganese</keyword>
<feature type="compositionally biased region" description="Polar residues" evidence="7">
    <location>
        <begin position="499"/>
        <end position="519"/>
    </location>
</feature>
<evidence type="ECO:0000256" key="2">
    <source>
        <dbReference type="ARBA" id="ARBA00001946"/>
    </source>
</evidence>